<name>A0A822XGD3_NELNU</name>
<keyword evidence="1" id="KW-0812">Transmembrane</keyword>
<keyword evidence="3" id="KW-1185">Reference proteome</keyword>
<evidence type="ECO:0000313" key="2">
    <source>
        <dbReference type="EMBL" id="DAD17895.1"/>
    </source>
</evidence>
<gene>
    <name evidence="2" type="ORF">HUJ06_019358</name>
</gene>
<dbReference type="Proteomes" id="UP000607653">
    <property type="component" value="Unassembled WGS sequence"/>
</dbReference>
<feature type="transmembrane region" description="Helical" evidence="1">
    <location>
        <begin position="6"/>
        <end position="29"/>
    </location>
</feature>
<keyword evidence="1" id="KW-0472">Membrane</keyword>
<organism evidence="2 3">
    <name type="scientific">Nelumbo nucifera</name>
    <name type="common">Sacred lotus</name>
    <dbReference type="NCBI Taxonomy" id="4432"/>
    <lineage>
        <taxon>Eukaryota</taxon>
        <taxon>Viridiplantae</taxon>
        <taxon>Streptophyta</taxon>
        <taxon>Embryophyta</taxon>
        <taxon>Tracheophyta</taxon>
        <taxon>Spermatophyta</taxon>
        <taxon>Magnoliopsida</taxon>
        <taxon>Proteales</taxon>
        <taxon>Nelumbonaceae</taxon>
        <taxon>Nelumbo</taxon>
    </lineage>
</organism>
<comment type="caution">
    <text evidence="2">The sequence shown here is derived from an EMBL/GenBank/DDBJ whole genome shotgun (WGS) entry which is preliminary data.</text>
</comment>
<sequence length="85" mass="9205">MGNRGVLSWVLASYPELLIVDLILTMLVARSLLLIALEPTGLLLAGVGGDVAFGTTVVADVEDHHDEKPHHVLRRNIECVKSGDY</sequence>
<dbReference type="AlphaFoldDB" id="A0A822XGD3"/>
<protein>
    <submittedName>
        <fullName evidence="2">Uncharacterized protein</fullName>
    </submittedName>
</protein>
<reference evidence="2 3" key="1">
    <citation type="journal article" date="2020" name="Mol. Biol. Evol.">
        <title>Distinct Expression and Methylation Patterns for Genes with Different Fates following a Single Whole-Genome Duplication in Flowering Plants.</title>
        <authorList>
            <person name="Shi T."/>
            <person name="Rahmani R.S."/>
            <person name="Gugger P.F."/>
            <person name="Wang M."/>
            <person name="Li H."/>
            <person name="Zhang Y."/>
            <person name="Li Z."/>
            <person name="Wang Q."/>
            <person name="Van de Peer Y."/>
            <person name="Marchal K."/>
            <person name="Chen J."/>
        </authorList>
    </citation>
    <scope>NUCLEOTIDE SEQUENCE [LARGE SCALE GENOMIC DNA]</scope>
    <source>
        <tissue evidence="2">Leaf</tissue>
    </source>
</reference>
<keyword evidence="1" id="KW-1133">Transmembrane helix</keyword>
<evidence type="ECO:0000313" key="3">
    <source>
        <dbReference type="Proteomes" id="UP000607653"/>
    </source>
</evidence>
<dbReference type="EMBL" id="DUZY01000001">
    <property type="protein sequence ID" value="DAD17895.1"/>
    <property type="molecule type" value="Genomic_DNA"/>
</dbReference>
<accession>A0A822XGD3</accession>
<proteinExistence type="predicted"/>
<evidence type="ECO:0000256" key="1">
    <source>
        <dbReference type="SAM" id="Phobius"/>
    </source>
</evidence>